<dbReference type="Pfam" id="PF07586">
    <property type="entry name" value="HXXSHH"/>
    <property type="match status" value="1"/>
</dbReference>
<evidence type="ECO:0000313" key="2">
    <source>
        <dbReference type="Proteomes" id="UP000317648"/>
    </source>
</evidence>
<keyword evidence="2" id="KW-1185">Reference proteome</keyword>
<name>A0A518DXN0_9BACT</name>
<accession>A0A518DXN0</accession>
<dbReference type="EMBL" id="CP036433">
    <property type="protein sequence ID" value="QDU96593.1"/>
    <property type="molecule type" value="Genomic_DNA"/>
</dbReference>
<evidence type="ECO:0008006" key="3">
    <source>
        <dbReference type="Google" id="ProtNLM"/>
    </source>
</evidence>
<organism evidence="1 2">
    <name type="scientific">Lignipirellula cremea</name>
    <dbReference type="NCBI Taxonomy" id="2528010"/>
    <lineage>
        <taxon>Bacteria</taxon>
        <taxon>Pseudomonadati</taxon>
        <taxon>Planctomycetota</taxon>
        <taxon>Planctomycetia</taxon>
        <taxon>Pirellulales</taxon>
        <taxon>Pirellulaceae</taxon>
        <taxon>Lignipirellula</taxon>
    </lineage>
</organism>
<protein>
    <recommendedName>
        <fullName evidence="3">DUF1501 domain-containing protein</fullName>
    </recommendedName>
</protein>
<dbReference type="Proteomes" id="UP000317648">
    <property type="component" value="Chromosome"/>
</dbReference>
<evidence type="ECO:0000313" key="1">
    <source>
        <dbReference type="EMBL" id="QDU96593.1"/>
    </source>
</evidence>
<reference evidence="1 2" key="1">
    <citation type="submission" date="2019-02" db="EMBL/GenBank/DDBJ databases">
        <title>Deep-cultivation of Planctomycetes and their phenomic and genomic characterization uncovers novel biology.</title>
        <authorList>
            <person name="Wiegand S."/>
            <person name="Jogler M."/>
            <person name="Boedeker C."/>
            <person name="Pinto D."/>
            <person name="Vollmers J."/>
            <person name="Rivas-Marin E."/>
            <person name="Kohn T."/>
            <person name="Peeters S.H."/>
            <person name="Heuer A."/>
            <person name="Rast P."/>
            <person name="Oberbeckmann S."/>
            <person name="Bunk B."/>
            <person name="Jeske O."/>
            <person name="Meyerdierks A."/>
            <person name="Storesund J.E."/>
            <person name="Kallscheuer N."/>
            <person name="Luecker S."/>
            <person name="Lage O.M."/>
            <person name="Pohl T."/>
            <person name="Merkel B.J."/>
            <person name="Hornburger P."/>
            <person name="Mueller R.-W."/>
            <person name="Bruemmer F."/>
            <person name="Labrenz M."/>
            <person name="Spormann A.M."/>
            <person name="Op den Camp H."/>
            <person name="Overmann J."/>
            <person name="Amann R."/>
            <person name="Jetten M.S.M."/>
            <person name="Mascher T."/>
            <person name="Medema M.H."/>
            <person name="Devos D.P."/>
            <person name="Kaster A.-K."/>
            <person name="Ovreas L."/>
            <person name="Rohde M."/>
            <person name="Galperin M.Y."/>
            <person name="Jogler C."/>
        </authorList>
    </citation>
    <scope>NUCLEOTIDE SEQUENCE [LARGE SCALE GENOMIC DNA]</scope>
    <source>
        <strain evidence="1 2">Pla85_3_4</strain>
    </source>
</reference>
<dbReference type="AlphaFoldDB" id="A0A518DXN0"/>
<gene>
    <name evidence="1" type="ORF">Pla8534_44140</name>
</gene>
<dbReference type="KEGG" id="lcre:Pla8534_44140"/>
<dbReference type="OrthoDB" id="5377807at2"/>
<dbReference type="RefSeq" id="WP_145055212.1">
    <property type="nucleotide sequence ID" value="NZ_CP036433.1"/>
</dbReference>
<proteinExistence type="predicted"/>
<sequence>MNTNVLNMLTPDDLDRRTCLKGISLGAGAVVLQPFVNALAAEAAGEAPPLRVVFLMQGNGLWPHHVQPKGVDRQQADRLIDLPLAELELPEPIAALEPFKNRLGIIQKLSHKISGGGDHGKHYGALGCFNWRRGPLAQTIDHAIAGAQPSVIPVVGLGVEGSPEAVVVNTVSAIGPKRPQPMICQPDVAFQSLFGSVAEGNVGKVFQARNTLLDWIRSDIKRVERSLPAMDREKLDVYLDTFEQMRTRQDQIATMKDGLKANVPAIDKFNSQLATERFEAQNAIAAAAIASRLTNVVNLDASGVAYYTWKELGVMTDGHAIGHMHPDQPERDKLCIPIRKFHAERIADIARRLDAVKEGNGTVLDNTLIVWMSDSGEEHHGFCAEWPLVTLGNLGGRLKTAGRFLQFPAYQEEAKETANRTVRNFYLALLHAVGDKREQFGELDPKMRAAAQAGPLAEVLA</sequence>
<dbReference type="InterPro" id="IPR011447">
    <property type="entry name" value="DUF1552"/>
</dbReference>